<keyword evidence="2" id="KW-1185">Reference proteome</keyword>
<organism evidence="1 2">
    <name type="scientific">Sebaldella termitidis (strain ATCC 33386 / NCTC 11300)</name>
    <dbReference type="NCBI Taxonomy" id="526218"/>
    <lineage>
        <taxon>Bacteria</taxon>
        <taxon>Fusobacteriati</taxon>
        <taxon>Fusobacteriota</taxon>
        <taxon>Fusobacteriia</taxon>
        <taxon>Fusobacteriales</taxon>
        <taxon>Leptotrichiaceae</taxon>
        <taxon>Sebaldella</taxon>
    </lineage>
</organism>
<evidence type="ECO:0000313" key="1">
    <source>
        <dbReference type="EMBL" id="ACZ07332.1"/>
    </source>
</evidence>
<name>D1AMV6_SEBTE</name>
<evidence type="ECO:0000313" key="2">
    <source>
        <dbReference type="Proteomes" id="UP000000845"/>
    </source>
</evidence>
<dbReference type="eggNOG" id="ENOG502Z9PM">
    <property type="taxonomic scope" value="Bacteria"/>
</dbReference>
<dbReference type="Proteomes" id="UP000000845">
    <property type="component" value="Chromosome"/>
</dbReference>
<dbReference type="KEGG" id="str:Sterm_0452"/>
<dbReference type="STRING" id="526218.Sterm_0452"/>
<dbReference type="HOGENOM" id="CLU_862385_0_0_0"/>
<gene>
    <name evidence="1" type="ordered locus">Sterm_0452</name>
</gene>
<protein>
    <submittedName>
        <fullName evidence="1">Uncharacterized protein</fullName>
    </submittedName>
</protein>
<dbReference type="AlphaFoldDB" id="D1AMV6"/>
<accession>D1AMV6</accession>
<dbReference type="EMBL" id="CP001739">
    <property type="protein sequence ID" value="ACZ07332.1"/>
    <property type="molecule type" value="Genomic_DNA"/>
</dbReference>
<proteinExistence type="predicted"/>
<reference evidence="2" key="1">
    <citation type="submission" date="2009-09" db="EMBL/GenBank/DDBJ databases">
        <title>The complete chromosome of Sebaldella termitidis ATCC 33386.</title>
        <authorList>
            <consortium name="US DOE Joint Genome Institute (JGI-PGF)"/>
            <person name="Lucas S."/>
            <person name="Copeland A."/>
            <person name="Lapidus A."/>
            <person name="Glavina del Rio T."/>
            <person name="Dalin E."/>
            <person name="Tice H."/>
            <person name="Bruce D."/>
            <person name="Goodwin L."/>
            <person name="Pitluck S."/>
            <person name="Kyrpides N."/>
            <person name="Mavromatis K."/>
            <person name="Ivanova N."/>
            <person name="Mikhailova N."/>
            <person name="Sims D."/>
            <person name="Meincke L."/>
            <person name="Brettin T."/>
            <person name="Detter J.C."/>
            <person name="Han C."/>
            <person name="Larimer F."/>
            <person name="Land M."/>
            <person name="Hauser L."/>
            <person name="Markowitz V."/>
            <person name="Cheng J.F."/>
            <person name="Hugenholtz P."/>
            <person name="Woyke T."/>
            <person name="Wu D."/>
            <person name="Eisen J.A."/>
        </authorList>
    </citation>
    <scope>NUCLEOTIDE SEQUENCE [LARGE SCALE GENOMIC DNA]</scope>
    <source>
        <strain evidence="2">ATCC 33386 / NCTC 11300</strain>
    </source>
</reference>
<reference evidence="1 2" key="2">
    <citation type="journal article" date="2010" name="Stand. Genomic Sci.">
        <title>Complete genome sequence of Sebaldella termitidis type strain (NCTC 11300).</title>
        <authorList>
            <person name="Harmon-Smith M."/>
            <person name="Celia L."/>
            <person name="Chertkov O."/>
            <person name="Lapidus A."/>
            <person name="Copeland A."/>
            <person name="Glavina Del Rio T."/>
            <person name="Nolan M."/>
            <person name="Lucas S."/>
            <person name="Tice H."/>
            <person name="Cheng J.F."/>
            <person name="Han C."/>
            <person name="Detter J.C."/>
            <person name="Bruce D."/>
            <person name="Goodwin L."/>
            <person name="Pitluck S."/>
            <person name="Pati A."/>
            <person name="Liolios K."/>
            <person name="Ivanova N."/>
            <person name="Mavromatis K."/>
            <person name="Mikhailova N."/>
            <person name="Chen A."/>
            <person name="Palaniappan K."/>
            <person name="Land M."/>
            <person name="Hauser L."/>
            <person name="Chang Y.J."/>
            <person name="Jeffries C.D."/>
            <person name="Brettin T."/>
            <person name="Goker M."/>
            <person name="Beck B."/>
            <person name="Bristow J."/>
            <person name="Eisen J.A."/>
            <person name="Markowitz V."/>
            <person name="Hugenholtz P."/>
            <person name="Kyrpides N.C."/>
            <person name="Klenk H.P."/>
            <person name="Chen F."/>
        </authorList>
    </citation>
    <scope>NUCLEOTIDE SEQUENCE [LARGE SCALE GENOMIC DNA]</scope>
    <source>
        <strain evidence="2">ATCC 33386 / NCTC 11300</strain>
    </source>
</reference>
<dbReference type="RefSeq" id="WP_012859931.1">
    <property type="nucleotide sequence ID" value="NC_013517.1"/>
</dbReference>
<sequence length="324" mass="39342">MSYRKKIDISYKRYKSNFEKKIRFEEIEEEYNEIKDEIFGIINSNNLNEDHILLIDLDTIYQYYISKWKKNVLIENKKETIELKKMQVAVFYTCIVQDLYKTRYPNMRLQYNFRDIVLALVHFNLFGWTKEEDILFKFITENIGSNILDMNDYNTHVWFLLELYLRYTNKTILGTNKNVNLMIKKELSAKDLNTNFIPDTLNVYENTLNSWETKDLKEITELMKQMIEYHTIKAENIGDLDEFTNYIYGFYPIEILYLIQIRKKLGLSVSEEFDDFLMNTPEAKMEFKEKEPYPEMDELVEEIDKFYRRNYPEYIPNKHGELFK</sequence>